<dbReference type="EMBL" id="GAMC01000842">
    <property type="protein sequence ID" value="JAC05714.1"/>
    <property type="molecule type" value="mRNA"/>
</dbReference>
<reference evidence="2" key="2">
    <citation type="journal article" date="2014" name="BMC Genomics">
        <title>A genomic perspective to assessing quality of mass-reared SIT flies used in Mediterranean fruit fly (Ceratitis capitata) eradication in California.</title>
        <authorList>
            <person name="Calla B."/>
            <person name="Hall B."/>
            <person name="Hou S."/>
            <person name="Geib S.M."/>
        </authorList>
    </citation>
    <scope>NUCLEOTIDE SEQUENCE</scope>
</reference>
<organism evidence="2">
    <name type="scientific">Ceratitis capitata</name>
    <name type="common">Mediterranean fruit fly</name>
    <name type="synonym">Tephritis capitata</name>
    <dbReference type="NCBI Taxonomy" id="7213"/>
    <lineage>
        <taxon>Eukaryota</taxon>
        <taxon>Metazoa</taxon>
        <taxon>Ecdysozoa</taxon>
        <taxon>Arthropoda</taxon>
        <taxon>Hexapoda</taxon>
        <taxon>Insecta</taxon>
        <taxon>Pterygota</taxon>
        <taxon>Neoptera</taxon>
        <taxon>Endopterygota</taxon>
        <taxon>Diptera</taxon>
        <taxon>Brachycera</taxon>
        <taxon>Muscomorpha</taxon>
        <taxon>Tephritoidea</taxon>
        <taxon>Tephritidae</taxon>
        <taxon>Ceratitis</taxon>
        <taxon>Ceratitis</taxon>
    </lineage>
</organism>
<dbReference type="AlphaFoldDB" id="W8C6Z1"/>
<accession>W8C6Z1</accession>
<name>W8C6Z1_CERCA</name>
<protein>
    <submittedName>
        <fullName evidence="2">Uncharacterized protein</fullName>
    </submittedName>
</protein>
<evidence type="ECO:0000313" key="2">
    <source>
        <dbReference type="EMBL" id="JAC05714.1"/>
    </source>
</evidence>
<proteinExistence type="evidence at transcript level"/>
<reference evidence="2" key="1">
    <citation type="submission" date="2013-07" db="EMBL/GenBank/DDBJ databases">
        <authorList>
            <person name="Geib S."/>
        </authorList>
    </citation>
    <scope>NUCLEOTIDE SEQUENCE</scope>
</reference>
<sequence length="108" mass="12784">MSAADFEQIPSEVLVPLEIPRMRTVSEELAFCQILYHNRDSRKAIEPIYEKKHTRMAEEQKVILAQRRERQCNDKKIKVKRSPSLPPTPFTYERARKNSPRTVSLFRK</sequence>
<feature type="region of interest" description="Disordered" evidence="1">
    <location>
        <begin position="73"/>
        <end position="108"/>
    </location>
</feature>
<evidence type="ECO:0000256" key="1">
    <source>
        <dbReference type="SAM" id="MobiDB-lite"/>
    </source>
</evidence>